<evidence type="ECO:0000313" key="2">
    <source>
        <dbReference type="EMBL" id="GHA92737.1"/>
    </source>
</evidence>
<feature type="transmembrane region" description="Helical" evidence="1">
    <location>
        <begin position="146"/>
        <end position="174"/>
    </location>
</feature>
<dbReference type="Proteomes" id="UP000644020">
    <property type="component" value="Unassembled WGS sequence"/>
</dbReference>
<evidence type="ECO:0000256" key="1">
    <source>
        <dbReference type="SAM" id="Phobius"/>
    </source>
</evidence>
<dbReference type="EMBL" id="BMUL01000010">
    <property type="protein sequence ID" value="GHA92737.1"/>
    <property type="molecule type" value="Genomic_DNA"/>
</dbReference>
<organism evidence="2 3">
    <name type="scientific">Streptomyces termitum</name>
    <dbReference type="NCBI Taxonomy" id="67368"/>
    <lineage>
        <taxon>Bacteria</taxon>
        <taxon>Bacillati</taxon>
        <taxon>Actinomycetota</taxon>
        <taxon>Actinomycetes</taxon>
        <taxon>Kitasatosporales</taxon>
        <taxon>Streptomycetaceae</taxon>
        <taxon>Streptomyces</taxon>
    </lineage>
</organism>
<protein>
    <recommendedName>
        <fullName evidence="4">GAP family protein</fullName>
    </recommendedName>
</protein>
<feature type="transmembrane region" description="Helical" evidence="1">
    <location>
        <begin position="119"/>
        <end position="140"/>
    </location>
</feature>
<dbReference type="InterPro" id="IPR021315">
    <property type="entry name" value="Gap/Sap"/>
</dbReference>
<dbReference type="AlphaFoldDB" id="A0A918W9V9"/>
<comment type="caution">
    <text evidence="2">The sequence shown here is derived from an EMBL/GenBank/DDBJ whole genome shotgun (WGS) entry which is preliminary data.</text>
</comment>
<feature type="transmembrane region" description="Helical" evidence="1">
    <location>
        <begin position="38"/>
        <end position="57"/>
    </location>
</feature>
<dbReference type="Pfam" id="PF11139">
    <property type="entry name" value="SfLAP"/>
    <property type="match status" value="1"/>
</dbReference>
<keyword evidence="1" id="KW-1133">Transmembrane helix</keyword>
<proteinExistence type="predicted"/>
<evidence type="ECO:0000313" key="3">
    <source>
        <dbReference type="Proteomes" id="UP000644020"/>
    </source>
</evidence>
<feature type="transmembrane region" description="Helical" evidence="1">
    <location>
        <begin position="6"/>
        <end position="26"/>
    </location>
</feature>
<accession>A0A918W9V9</accession>
<gene>
    <name evidence="2" type="ORF">GCM10010305_40570</name>
</gene>
<sequence length="218" mass="22213">MVLDLLLIGLAITLFPLPVMAFVLVVSSPGGVRKGAAFIAAWVACLVGVVTAVVLLTGGRPPAPRSPPSVAALVATLVFGVGLVVYGERRRRRVGGGTAVDAVRAAAAAEGKGTSAWSAAALGVLLQPWGMVGAAAATVVRADLSHAVSFLVLGLFCLLATSSLLVMELGMVGAPERTGRILRGLRGWLLRHKEPAVIGLCVVLGVWLIGRSVAQLAG</sequence>
<keyword evidence="1" id="KW-0812">Transmembrane</keyword>
<evidence type="ECO:0008006" key="4">
    <source>
        <dbReference type="Google" id="ProtNLM"/>
    </source>
</evidence>
<name>A0A918W9V9_9ACTN</name>
<dbReference type="RefSeq" id="WP_189979386.1">
    <property type="nucleotide sequence ID" value="NZ_BMUL01000010.1"/>
</dbReference>
<feature type="transmembrane region" description="Helical" evidence="1">
    <location>
        <begin position="69"/>
        <end position="86"/>
    </location>
</feature>
<reference evidence="2" key="2">
    <citation type="submission" date="2020-09" db="EMBL/GenBank/DDBJ databases">
        <authorList>
            <person name="Sun Q."/>
            <person name="Ohkuma M."/>
        </authorList>
    </citation>
    <scope>NUCLEOTIDE SEQUENCE</scope>
    <source>
        <strain evidence="2">JCM 4518</strain>
    </source>
</reference>
<feature type="transmembrane region" description="Helical" evidence="1">
    <location>
        <begin position="195"/>
        <end position="214"/>
    </location>
</feature>
<reference evidence="2" key="1">
    <citation type="journal article" date="2014" name="Int. J. Syst. Evol. Microbiol.">
        <title>Complete genome sequence of Corynebacterium casei LMG S-19264T (=DSM 44701T), isolated from a smear-ripened cheese.</title>
        <authorList>
            <consortium name="US DOE Joint Genome Institute (JGI-PGF)"/>
            <person name="Walter F."/>
            <person name="Albersmeier A."/>
            <person name="Kalinowski J."/>
            <person name="Ruckert C."/>
        </authorList>
    </citation>
    <scope>NUCLEOTIDE SEQUENCE</scope>
    <source>
        <strain evidence="2">JCM 4518</strain>
    </source>
</reference>
<keyword evidence="1" id="KW-0472">Membrane</keyword>
<keyword evidence="3" id="KW-1185">Reference proteome</keyword>